<dbReference type="Proteomes" id="UP001392437">
    <property type="component" value="Unassembled WGS sequence"/>
</dbReference>
<dbReference type="AlphaFoldDB" id="A0AAW0R9E4"/>
<proteinExistence type="predicted"/>
<gene>
    <name evidence="1" type="ORF">PG999_002781</name>
</gene>
<accession>A0AAW0R9E4</accession>
<dbReference type="EMBL" id="JAQQWP010000002">
    <property type="protein sequence ID" value="KAK8130401.1"/>
    <property type="molecule type" value="Genomic_DNA"/>
</dbReference>
<name>A0AAW0R9E4_9PEZI</name>
<sequence>MITGQVYSPLLPPVLVQPGRFMTRAVQLMNMDQALAGQDIDPDLMLLVVNCLADSRDRRPDLEDLFNQVFEGMQRPATNYANPERESDQSIRQLIHTVLHQAPGP</sequence>
<evidence type="ECO:0000313" key="1">
    <source>
        <dbReference type="EMBL" id="KAK8130401.1"/>
    </source>
</evidence>
<protein>
    <submittedName>
        <fullName evidence="1">Uncharacterized protein</fullName>
    </submittedName>
</protein>
<organism evidence="1 2">
    <name type="scientific">Apiospora kogelbergensis</name>
    <dbReference type="NCBI Taxonomy" id="1337665"/>
    <lineage>
        <taxon>Eukaryota</taxon>
        <taxon>Fungi</taxon>
        <taxon>Dikarya</taxon>
        <taxon>Ascomycota</taxon>
        <taxon>Pezizomycotina</taxon>
        <taxon>Sordariomycetes</taxon>
        <taxon>Xylariomycetidae</taxon>
        <taxon>Amphisphaeriales</taxon>
        <taxon>Apiosporaceae</taxon>
        <taxon>Apiospora</taxon>
    </lineage>
</organism>
<comment type="caution">
    <text evidence="1">The sequence shown here is derived from an EMBL/GenBank/DDBJ whole genome shotgun (WGS) entry which is preliminary data.</text>
</comment>
<keyword evidence="2" id="KW-1185">Reference proteome</keyword>
<reference evidence="1 2" key="1">
    <citation type="submission" date="2023-01" db="EMBL/GenBank/DDBJ databases">
        <title>Analysis of 21 Apiospora genomes using comparative genomics revels a genus with tremendous synthesis potential of carbohydrate active enzymes and secondary metabolites.</title>
        <authorList>
            <person name="Sorensen T."/>
        </authorList>
    </citation>
    <scope>NUCLEOTIDE SEQUENCE [LARGE SCALE GENOMIC DNA]</scope>
    <source>
        <strain evidence="1 2">CBS 117206</strain>
    </source>
</reference>
<evidence type="ECO:0000313" key="2">
    <source>
        <dbReference type="Proteomes" id="UP001392437"/>
    </source>
</evidence>